<evidence type="ECO:0000256" key="1">
    <source>
        <dbReference type="SAM" id="MobiDB-lite"/>
    </source>
</evidence>
<name>V8NJ94_OPHHA</name>
<evidence type="ECO:0000313" key="2">
    <source>
        <dbReference type="EMBL" id="ETE62354.1"/>
    </source>
</evidence>
<dbReference type="EMBL" id="AZIM01003308">
    <property type="protein sequence ID" value="ETE62354.1"/>
    <property type="molecule type" value="Genomic_DNA"/>
</dbReference>
<organism evidence="2 3">
    <name type="scientific">Ophiophagus hannah</name>
    <name type="common">King cobra</name>
    <name type="synonym">Naja hannah</name>
    <dbReference type="NCBI Taxonomy" id="8665"/>
    <lineage>
        <taxon>Eukaryota</taxon>
        <taxon>Metazoa</taxon>
        <taxon>Chordata</taxon>
        <taxon>Craniata</taxon>
        <taxon>Vertebrata</taxon>
        <taxon>Euteleostomi</taxon>
        <taxon>Lepidosauria</taxon>
        <taxon>Squamata</taxon>
        <taxon>Bifurcata</taxon>
        <taxon>Unidentata</taxon>
        <taxon>Episquamata</taxon>
        <taxon>Toxicofera</taxon>
        <taxon>Serpentes</taxon>
        <taxon>Colubroidea</taxon>
        <taxon>Elapidae</taxon>
        <taxon>Elapinae</taxon>
        <taxon>Ophiophagus</taxon>
    </lineage>
</organism>
<keyword evidence="3" id="KW-1185">Reference proteome</keyword>
<dbReference type="AlphaFoldDB" id="V8NJ94"/>
<evidence type="ECO:0000313" key="3">
    <source>
        <dbReference type="Proteomes" id="UP000018936"/>
    </source>
</evidence>
<accession>V8NJ94</accession>
<dbReference type="PANTHER" id="PTHR46645">
    <property type="entry name" value="GRAM DOMAIN-CONTAINING PROTEIN 2B-RELATED"/>
    <property type="match status" value="1"/>
</dbReference>
<dbReference type="PANTHER" id="PTHR46645:SF2">
    <property type="entry name" value="GRAM DOMAIN-CONTAINING PROTEIN 2B"/>
    <property type="match status" value="1"/>
</dbReference>
<gene>
    <name evidence="2" type="primary">GRAMD3</name>
    <name evidence="2" type="ORF">L345_11890</name>
</gene>
<comment type="caution">
    <text evidence="2">The sequence shown here is derived from an EMBL/GenBank/DDBJ whole genome shotgun (WGS) entry which is preliminary data.</text>
</comment>
<dbReference type="Proteomes" id="UP000018936">
    <property type="component" value="Unassembled WGS sequence"/>
</dbReference>
<sequence length="108" mass="12482">YHKTDNQSHFKSSKTDTKDAHKDVQSKCSVFILICSTFYMRYKVHRLEEQLVAMASTVDPHMDEHPIQGGLGYHQKFNVDGLYAELTANLIKLEKIQSNLQKLLEDNK</sequence>
<reference evidence="2 3" key="1">
    <citation type="journal article" date="2013" name="Proc. Natl. Acad. Sci. U.S.A.">
        <title>The king cobra genome reveals dynamic gene evolution and adaptation in the snake venom system.</title>
        <authorList>
            <person name="Vonk F.J."/>
            <person name="Casewell N.R."/>
            <person name="Henkel C.V."/>
            <person name="Heimberg A.M."/>
            <person name="Jansen H.J."/>
            <person name="McCleary R.J."/>
            <person name="Kerkkamp H.M."/>
            <person name="Vos R.A."/>
            <person name="Guerreiro I."/>
            <person name="Calvete J.J."/>
            <person name="Wuster W."/>
            <person name="Woods A.E."/>
            <person name="Logan J.M."/>
            <person name="Harrison R.A."/>
            <person name="Castoe T.A."/>
            <person name="de Koning A.P."/>
            <person name="Pollock D.D."/>
            <person name="Yandell M."/>
            <person name="Calderon D."/>
            <person name="Renjifo C."/>
            <person name="Currier R.B."/>
            <person name="Salgado D."/>
            <person name="Pla D."/>
            <person name="Sanz L."/>
            <person name="Hyder A.S."/>
            <person name="Ribeiro J.M."/>
            <person name="Arntzen J.W."/>
            <person name="van den Thillart G.E."/>
            <person name="Boetzer M."/>
            <person name="Pirovano W."/>
            <person name="Dirks R.P."/>
            <person name="Spaink H.P."/>
            <person name="Duboule D."/>
            <person name="McGlinn E."/>
            <person name="Kini R.M."/>
            <person name="Richardson M.K."/>
        </authorList>
    </citation>
    <scope>NUCLEOTIDE SEQUENCE</scope>
    <source>
        <tissue evidence="2">Blood</tissue>
    </source>
</reference>
<proteinExistence type="predicted"/>
<feature type="non-terminal residue" evidence="2">
    <location>
        <position position="1"/>
    </location>
</feature>
<dbReference type="OrthoDB" id="74360at2759"/>
<dbReference type="InterPro" id="IPR052633">
    <property type="entry name" value="GRAM_domain_protein_2B"/>
</dbReference>
<feature type="region of interest" description="Disordered" evidence="1">
    <location>
        <begin position="1"/>
        <end position="23"/>
    </location>
</feature>
<dbReference type="GO" id="GO:0005881">
    <property type="term" value="C:cytoplasmic microtubule"/>
    <property type="evidence" value="ECO:0007669"/>
    <property type="project" value="TreeGrafter"/>
</dbReference>
<protein>
    <submittedName>
        <fullName evidence="2">GRAM domain-containing protein 3</fullName>
    </submittedName>
</protein>